<name>K9VQL1_9CYAN</name>
<keyword evidence="4" id="KW-1185">Reference proteome</keyword>
<organism evidence="3 4">
    <name type="scientific">Phormidium nigroviride PCC 7112</name>
    <dbReference type="NCBI Taxonomy" id="179408"/>
    <lineage>
        <taxon>Bacteria</taxon>
        <taxon>Bacillati</taxon>
        <taxon>Cyanobacteriota</taxon>
        <taxon>Cyanophyceae</taxon>
        <taxon>Oscillatoriophycideae</taxon>
        <taxon>Oscillatoriales</taxon>
        <taxon>Oscillatoriaceae</taxon>
        <taxon>Phormidium</taxon>
    </lineage>
</organism>
<keyword evidence="2" id="KW-0812">Transmembrane</keyword>
<evidence type="ECO:0000313" key="4">
    <source>
        <dbReference type="Proteomes" id="UP000010478"/>
    </source>
</evidence>
<feature type="compositionally biased region" description="Pro residues" evidence="1">
    <location>
        <begin position="158"/>
        <end position="179"/>
    </location>
</feature>
<keyword evidence="2" id="KW-1133">Transmembrane helix</keyword>
<accession>K9VQL1</accession>
<proteinExistence type="predicted"/>
<gene>
    <name evidence="3" type="ORF">Osc7112_6198</name>
</gene>
<evidence type="ECO:0000313" key="3">
    <source>
        <dbReference type="EMBL" id="AFZ10378.1"/>
    </source>
</evidence>
<feature type="region of interest" description="Disordered" evidence="1">
    <location>
        <begin position="156"/>
        <end position="183"/>
    </location>
</feature>
<dbReference type="EMBL" id="CP003614">
    <property type="protein sequence ID" value="AFZ10378.1"/>
    <property type="molecule type" value="Genomic_DNA"/>
</dbReference>
<feature type="transmembrane region" description="Helical" evidence="2">
    <location>
        <begin position="12"/>
        <end position="35"/>
    </location>
</feature>
<evidence type="ECO:0000256" key="1">
    <source>
        <dbReference type="SAM" id="MobiDB-lite"/>
    </source>
</evidence>
<keyword evidence="2" id="KW-0472">Membrane</keyword>
<dbReference type="eggNOG" id="ENOG50331QI">
    <property type="taxonomic scope" value="Bacteria"/>
</dbReference>
<dbReference type="Proteomes" id="UP000010478">
    <property type="component" value="Chromosome"/>
</dbReference>
<sequence precursor="true">MFWEFNLAVNIFGLAIVTIMKIASLLALPATALLLGFSTLTFPDRTTASSNSYVAPFSRTGKMPVPQENLLFASQASCLLPSRTGKMPVPQEETLLVEQASCLLLTEVQYLSSNTVLAQSQPEPSQERRHPPRIDFAAAAKQLGVTEAELIEALGLPAKPPEPPTENNRPPQPPPPPRLDIPGAAKKLGVTEADLIKILGIPPRPPGDRNLPQNSEKR</sequence>
<evidence type="ECO:0000256" key="2">
    <source>
        <dbReference type="SAM" id="Phobius"/>
    </source>
</evidence>
<dbReference type="STRING" id="179408.Osc7112_6198"/>
<dbReference type="OrthoDB" id="484480at2"/>
<reference evidence="3 4" key="1">
    <citation type="submission" date="2012-05" db="EMBL/GenBank/DDBJ databases">
        <title>Finished chromosome of genome of Oscillatoria sp. PCC 7112.</title>
        <authorList>
            <consortium name="US DOE Joint Genome Institute"/>
            <person name="Gugger M."/>
            <person name="Coursin T."/>
            <person name="Rippka R."/>
            <person name="Tandeau De Marsac N."/>
            <person name="Huntemann M."/>
            <person name="Wei C.-L."/>
            <person name="Han J."/>
            <person name="Detter J.C."/>
            <person name="Han C."/>
            <person name="Tapia R."/>
            <person name="Davenport K."/>
            <person name="Daligault H."/>
            <person name="Erkkila T."/>
            <person name="Gu W."/>
            <person name="Munk A.C.C."/>
            <person name="Teshima H."/>
            <person name="Xu Y."/>
            <person name="Chain P."/>
            <person name="Chen A."/>
            <person name="Krypides N."/>
            <person name="Mavromatis K."/>
            <person name="Markowitz V."/>
            <person name="Szeto E."/>
            <person name="Ivanova N."/>
            <person name="Mikhailova N."/>
            <person name="Ovchinnikova G."/>
            <person name="Pagani I."/>
            <person name="Pati A."/>
            <person name="Goodwin L."/>
            <person name="Peters L."/>
            <person name="Pitluck S."/>
            <person name="Woyke T."/>
            <person name="Kerfeld C."/>
        </authorList>
    </citation>
    <scope>NUCLEOTIDE SEQUENCE [LARGE SCALE GENOMIC DNA]</scope>
    <source>
        <strain evidence="3 4">PCC 7112</strain>
    </source>
</reference>
<dbReference type="KEGG" id="oni:Osc7112_6198"/>
<protein>
    <submittedName>
        <fullName evidence="3">Uncharacterized protein</fullName>
    </submittedName>
</protein>
<feature type="region of interest" description="Disordered" evidence="1">
    <location>
        <begin position="197"/>
        <end position="218"/>
    </location>
</feature>
<dbReference type="AlphaFoldDB" id="K9VQL1"/>
<dbReference type="HOGENOM" id="CLU_1265900_0_0_3"/>